<gene>
    <name evidence="7" type="ORF">niasHT_015494</name>
</gene>
<comment type="caution">
    <text evidence="7">The sequence shown here is derived from an EMBL/GenBank/DDBJ whole genome shotgun (WGS) entry which is preliminary data.</text>
</comment>
<evidence type="ECO:0000256" key="2">
    <source>
        <dbReference type="ARBA" id="ARBA00007279"/>
    </source>
</evidence>
<dbReference type="Pfam" id="PF09775">
    <property type="entry name" value="Keratin_assoc"/>
    <property type="match status" value="1"/>
</dbReference>
<reference evidence="7 8" key="1">
    <citation type="submission" date="2024-10" db="EMBL/GenBank/DDBJ databases">
        <authorList>
            <person name="Kim D."/>
        </authorList>
    </citation>
    <scope>NUCLEOTIDE SEQUENCE [LARGE SCALE GENOMIC DNA]</scope>
    <source>
        <strain evidence="7">BH-2024</strain>
    </source>
</reference>
<keyword evidence="5 6" id="KW-0472">Membrane</keyword>
<evidence type="ECO:0000256" key="4">
    <source>
        <dbReference type="ARBA" id="ARBA00022989"/>
    </source>
</evidence>
<protein>
    <recommendedName>
        <fullName evidence="9">Dolichyl-diphosphooligosaccharide--protein glycosyltransferase subunit KCP2</fullName>
    </recommendedName>
</protein>
<feature type="transmembrane region" description="Helical" evidence="6">
    <location>
        <begin position="70"/>
        <end position="86"/>
    </location>
</feature>
<name>A0ABD2L028_9BILA</name>
<feature type="transmembrane region" description="Helical" evidence="6">
    <location>
        <begin position="92"/>
        <end position="110"/>
    </location>
</feature>
<evidence type="ECO:0000256" key="3">
    <source>
        <dbReference type="ARBA" id="ARBA00022692"/>
    </source>
</evidence>
<dbReference type="InterPro" id="IPR018614">
    <property type="entry name" value="KRTCAP2"/>
</dbReference>
<keyword evidence="3 6" id="KW-0812">Transmembrane</keyword>
<evidence type="ECO:0000313" key="8">
    <source>
        <dbReference type="Proteomes" id="UP001620626"/>
    </source>
</evidence>
<organism evidence="7 8">
    <name type="scientific">Heterodera trifolii</name>
    <dbReference type="NCBI Taxonomy" id="157864"/>
    <lineage>
        <taxon>Eukaryota</taxon>
        <taxon>Metazoa</taxon>
        <taxon>Ecdysozoa</taxon>
        <taxon>Nematoda</taxon>
        <taxon>Chromadorea</taxon>
        <taxon>Rhabditida</taxon>
        <taxon>Tylenchina</taxon>
        <taxon>Tylenchomorpha</taxon>
        <taxon>Tylenchoidea</taxon>
        <taxon>Heteroderidae</taxon>
        <taxon>Heteroderinae</taxon>
        <taxon>Heterodera</taxon>
    </lineage>
</organism>
<dbReference type="PANTHER" id="PTHR32001">
    <property type="entry name" value="KERATINOCYTE-ASSOCIATED PROTEIN 2"/>
    <property type="match status" value="1"/>
</dbReference>
<feature type="transmembrane region" description="Helical" evidence="6">
    <location>
        <begin position="38"/>
        <end position="58"/>
    </location>
</feature>
<dbReference type="Proteomes" id="UP001620626">
    <property type="component" value="Unassembled WGS sequence"/>
</dbReference>
<dbReference type="EMBL" id="JBICBT010000590">
    <property type="protein sequence ID" value="KAL3108572.1"/>
    <property type="molecule type" value="Genomic_DNA"/>
</dbReference>
<evidence type="ECO:0000256" key="1">
    <source>
        <dbReference type="ARBA" id="ARBA00004141"/>
    </source>
</evidence>
<keyword evidence="4 6" id="KW-1133">Transmembrane helix</keyword>
<evidence type="ECO:0000256" key="6">
    <source>
        <dbReference type="SAM" id="Phobius"/>
    </source>
</evidence>
<evidence type="ECO:0000313" key="7">
    <source>
        <dbReference type="EMBL" id="KAL3108572.1"/>
    </source>
</evidence>
<comment type="similarity">
    <text evidence="2">Belongs to the KRTCAP2 family.</text>
</comment>
<evidence type="ECO:0008006" key="9">
    <source>
        <dbReference type="Google" id="ProtNLM"/>
    </source>
</evidence>
<dbReference type="PANTHER" id="PTHR32001:SF1">
    <property type="entry name" value="KERATINOCYTE-ASSOCIATED PROTEIN 2"/>
    <property type="match status" value="1"/>
</dbReference>
<accession>A0ABD2L028</accession>
<dbReference type="AlphaFoldDB" id="A0ABD2L028"/>
<proteinExistence type="inferred from homology"/>
<dbReference type="GO" id="GO:0016020">
    <property type="term" value="C:membrane"/>
    <property type="evidence" value="ECO:0007669"/>
    <property type="project" value="UniProtKB-SubCell"/>
</dbReference>
<evidence type="ECO:0000256" key="5">
    <source>
        <dbReference type="ARBA" id="ARBA00023136"/>
    </source>
</evidence>
<keyword evidence="8" id="KW-1185">Reference proteome</keyword>
<feature type="transmembrane region" description="Helical" evidence="6">
    <location>
        <begin position="7"/>
        <end position="26"/>
    </location>
</feature>
<sequence>MAGANSFSALLSLLVVLSCIMVGQVFKPLLADSRQGNLAAGVLGSLVFAFVLTALSNLKMASAGASAKCGLFECAFALFVGCLSSASIHRISITLCVLFSVVLLFFLTGISHKRYGTDLPSAAPVGGGKKRK</sequence>
<comment type="subcellular location">
    <subcellularLocation>
        <location evidence="1">Membrane</location>
        <topology evidence="1">Multi-pass membrane protein</topology>
    </subcellularLocation>
</comment>